<dbReference type="EMBL" id="JACSQL010000003">
    <property type="protein sequence ID" value="MBD7968383.1"/>
    <property type="molecule type" value="Genomic_DNA"/>
</dbReference>
<keyword evidence="1" id="KW-0238">DNA-binding</keyword>
<dbReference type="SUPFAM" id="SSF46785">
    <property type="entry name" value="Winged helix' DNA-binding domain"/>
    <property type="match status" value="1"/>
</dbReference>
<dbReference type="InterPro" id="IPR039422">
    <property type="entry name" value="MarR/SlyA-like"/>
</dbReference>
<dbReference type="RefSeq" id="WP_191799619.1">
    <property type="nucleotide sequence ID" value="NZ_JACSQL010000003.1"/>
</dbReference>
<comment type="caution">
    <text evidence="3">The sequence shown here is derived from an EMBL/GenBank/DDBJ whole genome shotgun (WGS) entry which is preliminary data.</text>
</comment>
<dbReference type="InterPro" id="IPR036388">
    <property type="entry name" value="WH-like_DNA-bd_sf"/>
</dbReference>
<dbReference type="Proteomes" id="UP000608071">
    <property type="component" value="Unassembled WGS sequence"/>
</dbReference>
<dbReference type="PROSITE" id="PS50995">
    <property type="entry name" value="HTH_MARR_2"/>
    <property type="match status" value="1"/>
</dbReference>
<feature type="domain" description="HTH marR-type" evidence="2">
    <location>
        <begin position="2"/>
        <end position="143"/>
    </location>
</feature>
<gene>
    <name evidence="3" type="ORF">H9647_09925</name>
</gene>
<dbReference type="PANTHER" id="PTHR33164:SF99">
    <property type="entry name" value="MARR FAMILY REGULATORY PROTEIN"/>
    <property type="match status" value="1"/>
</dbReference>
<evidence type="ECO:0000313" key="4">
    <source>
        <dbReference type="Proteomes" id="UP000608071"/>
    </source>
</evidence>
<evidence type="ECO:0000256" key="1">
    <source>
        <dbReference type="ARBA" id="ARBA00023125"/>
    </source>
</evidence>
<proteinExistence type="predicted"/>
<dbReference type="InterPro" id="IPR036390">
    <property type="entry name" value="WH_DNA-bd_sf"/>
</dbReference>
<protein>
    <submittedName>
        <fullName evidence="3">MarR family transcriptional regulator</fullName>
    </submittedName>
</protein>
<dbReference type="Pfam" id="PF12802">
    <property type="entry name" value="MarR_2"/>
    <property type="match status" value="1"/>
</dbReference>
<keyword evidence="4" id="KW-1185">Reference proteome</keyword>
<dbReference type="SMART" id="SM00347">
    <property type="entry name" value="HTH_MARR"/>
    <property type="match status" value="1"/>
</dbReference>
<dbReference type="Gene3D" id="1.10.10.10">
    <property type="entry name" value="Winged helix-like DNA-binding domain superfamily/Winged helix DNA-binding domain"/>
    <property type="match status" value="1"/>
</dbReference>
<sequence length="149" mass="17008">MESNLMNDLISNWQSLTQMITNIENTLEQQLQEKHDLSLNEYYMLLFLSEAPMKKLRLQQLESMVGLSQSAMSRLVARFENKGCGALARHACVEDRRSVYTALTEIGQDKVNKATLTFQKALADALPDKEMEELIGKLLQSKRKLNEIS</sequence>
<organism evidence="3 4">
    <name type="scientific">Paenibacillus gallinarum</name>
    <dbReference type="NCBI Taxonomy" id="2762232"/>
    <lineage>
        <taxon>Bacteria</taxon>
        <taxon>Bacillati</taxon>
        <taxon>Bacillota</taxon>
        <taxon>Bacilli</taxon>
        <taxon>Bacillales</taxon>
        <taxon>Paenibacillaceae</taxon>
        <taxon>Paenibacillus</taxon>
    </lineage>
</organism>
<accession>A0ABR8SYI2</accession>
<reference evidence="3 4" key="1">
    <citation type="submission" date="2020-08" db="EMBL/GenBank/DDBJ databases">
        <title>A Genomic Blueprint of the Chicken Gut Microbiome.</title>
        <authorList>
            <person name="Gilroy R."/>
            <person name="Ravi A."/>
            <person name="Getino M."/>
            <person name="Pursley I."/>
            <person name="Horton D.L."/>
            <person name="Alikhan N.-F."/>
            <person name="Baker D."/>
            <person name="Gharbi K."/>
            <person name="Hall N."/>
            <person name="Watson M."/>
            <person name="Adriaenssens E.M."/>
            <person name="Foster-Nyarko E."/>
            <person name="Jarju S."/>
            <person name="Secka A."/>
            <person name="Antonio M."/>
            <person name="Oren A."/>
            <person name="Chaudhuri R."/>
            <person name="La Ragione R.M."/>
            <person name="Hildebrand F."/>
            <person name="Pallen M.J."/>
        </authorList>
    </citation>
    <scope>NUCLEOTIDE SEQUENCE [LARGE SCALE GENOMIC DNA]</scope>
    <source>
        <strain evidence="3 4">Sa2BVA9</strain>
    </source>
</reference>
<dbReference type="InterPro" id="IPR000835">
    <property type="entry name" value="HTH_MarR-typ"/>
</dbReference>
<name>A0ABR8SYI2_9BACL</name>
<evidence type="ECO:0000259" key="2">
    <source>
        <dbReference type="PROSITE" id="PS50995"/>
    </source>
</evidence>
<dbReference type="PANTHER" id="PTHR33164">
    <property type="entry name" value="TRANSCRIPTIONAL REGULATOR, MARR FAMILY"/>
    <property type="match status" value="1"/>
</dbReference>
<evidence type="ECO:0000313" key="3">
    <source>
        <dbReference type="EMBL" id="MBD7968383.1"/>
    </source>
</evidence>